<accession>A0A2N0BI61</accession>
<evidence type="ECO:0000313" key="1">
    <source>
        <dbReference type="EMBL" id="PJZ92767.1"/>
    </source>
</evidence>
<organism evidence="1">
    <name type="scientific">Leptospira ellisii</name>
    <dbReference type="NCBI Taxonomy" id="2023197"/>
    <lineage>
        <taxon>Bacteria</taxon>
        <taxon>Pseudomonadati</taxon>
        <taxon>Spirochaetota</taxon>
        <taxon>Spirochaetia</taxon>
        <taxon>Leptospirales</taxon>
        <taxon>Leptospiraceae</taxon>
        <taxon>Leptospira</taxon>
    </lineage>
</organism>
<proteinExistence type="predicted"/>
<sequence length="77" mass="9083">MQNVKYQYQPCTIFQLVADSIGKKIKSATALYFRACLRFKEFYFVFGFATKLPETRSCAPFFGFPVKFTVWYEICNH</sequence>
<comment type="caution">
    <text evidence="1">The sequence shown here is derived from an EMBL/GenBank/DDBJ whole genome shotgun (WGS) entry which is preliminary data.</text>
</comment>
<name>A0A2N0B885_9LEPT</name>
<gene>
    <name evidence="1" type="ORF">CH379_11370</name>
</gene>
<protein>
    <submittedName>
        <fullName evidence="1">Uncharacterized protein</fullName>
    </submittedName>
</protein>
<dbReference type="EMBL" id="NPEF01000106">
    <property type="protein sequence ID" value="PJZ92767.1"/>
    <property type="molecule type" value="Genomic_DNA"/>
</dbReference>
<accession>A0A2N0B885</accession>
<reference evidence="1" key="1">
    <citation type="submission" date="2017-07" db="EMBL/GenBank/DDBJ databases">
        <title>Leptospira spp. isolated from tropical soils.</title>
        <authorList>
            <person name="Thibeaux R."/>
            <person name="Iraola G."/>
            <person name="Ferres I."/>
            <person name="Bierque E."/>
            <person name="Girault D."/>
            <person name="Soupe-Gilbert M.-E."/>
            <person name="Picardeau M."/>
            <person name="Goarant C."/>
        </authorList>
    </citation>
    <scope>NUCLEOTIDE SEQUENCE [LARGE SCALE GENOMIC DNA]</scope>
    <source>
        <strain evidence="1">ATI7-C-A5</strain>
    </source>
</reference>
<dbReference type="AlphaFoldDB" id="A0A2N0B885"/>